<reference evidence="2" key="2">
    <citation type="submission" date="2023-06" db="EMBL/GenBank/DDBJ databases">
        <authorList>
            <consortium name="Lawrence Berkeley National Laboratory"/>
            <person name="Haridas S."/>
            <person name="Hensen N."/>
            <person name="Bonometti L."/>
            <person name="Westerberg I."/>
            <person name="Brannstrom I.O."/>
            <person name="Guillou S."/>
            <person name="Cros-Aarteil S."/>
            <person name="Calhoun S."/>
            <person name="Kuo A."/>
            <person name="Mondo S."/>
            <person name="Pangilinan J."/>
            <person name="Riley R."/>
            <person name="Labutti K."/>
            <person name="Andreopoulos B."/>
            <person name="Lipzen A."/>
            <person name="Chen C."/>
            <person name="Yanf M."/>
            <person name="Daum C."/>
            <person name="Ng V."/>
            <person name="Clum A."/>
            <person name="Steindorff A."/>
            <person name="Ohm R."/>
            <person name="Martin F."/>
            <person name="Silar P."/>
            <person name="Natvig D."/>
            <person name="Lalanne C."/>
            <person name="Gautier V."/>
            <person name="Ament-Velasquez S.L."/>
            <person name="Kruys A."/>
            <person name="Hutchinson M.I."/>
            <person name="Powell A.J."/>
            <person name="Barry K."/>
            <person name="Miller A.N."/>
            <person name="Grigoriev I.V."/>
            <person name="Debuchy R."/>
            <person name="Gladieux P."/>
            <person name="Thoren M.H."/>
            <person name="Johannesson H."/>
        </authorList>
    </citation>
    <scope>NUCLEOTIDE SEQUENCE</scope>
    <source>
        <strain evidence="2">CBS 958.72</strain>
    </source>
</reference>
<dbReference type="Gene3D" id="2.170.270.10">
    <property type="entry name" value="SET domain"/>
    <property type="match status" value="1"/>
</dbReference>
<dbReference type="Proteomes" id="UP001287356">
    <property type="component" value="Unassembled WGS sequence"/>
</dbReference>
<evidence type="ECO:0000259" key="1">
    <source>
        <dbReference type="PROSITE" id="PS50280"/>
    </source>
</evidence>
<proteinExistence type="predicted"/>
<dbReference type="InterPro" id="IPR053185">
    <property type="entry name" value="SET_domain_protein"/>
</dbReference>
<dbReference type="SMART" id="SM00317">
    <property type="entry name" value="SET"/>
    <property type="match status" value="1"/>
</dbReference>
<dbReference type="SUPFAM" id="SSF82199">
    <property type="entry name" value="SET domain"/>
    <property type="match status" value="1"/>
</dbReference>
<dbReference type="InterPro" id="IPR046341">
    <property type="entry name" value="SET_dom_sf"/>
</dbReference>
<protein>
    <recommendedName>
        <fullName evidence="1">SET domain-containing protein</fullName>
    </recommendedName>
</protein>
<sequence length="333" mass="37581">MALHHPYRQLPVPSDAPFELKPSSGKGWGAFATRRIERGALILSEEPLFTIRKPHAEITEEDVVRAFQQLPASRKPLFFLLRDNASGNFRRAEHAFAENSFNMAGEDHGGRQRDGPRGLFLLHSRFNHSCVPNTKIPTSNREISHVQSFAIRDILPGEEITFSYESDFGCMTREERHRQLRFPCRCDVCQAGTTFQQLSDMRRRLVRGLQYLQIGKDLDGRKQEASDRPLITDIQLKRAAETGSIPLSSRLIYGVLVMVLTEQEGLLDDFLAERLSPSIRAAAAMFRTESNARLAKLAMAQETWLERLCVAFRLYGRADAADAALAEALRGLV</sequence>
<organism evidence="2 3">
    <name type="scientific">Lasiosphaeria ovina</name>
    <dbReference type="NCBI Taxonomy" id="92902"/>
    <lineage>
        <taxon>Eukaryota</taxon>
        <taxon>Fungi</taxon>
        <taxon>Dikarya</taxon>
        <taxon>Ascomycota</taxon>
        <taxon>Pezizomycotina</taxon>
        <taxon>Sordariomycetes</taxon>
        <taxon>Sordariomycetidae</taxon>
        <taxon>Sordariales</taxon>
        <taxon>Lasiosphaeriaceae</taxon>
        <taxon>Lasiosphaeria</taxon>
    </lineage>
</organism>
<dbReference type="PROSITE" id="PS50280">
    <property type="entry name" value="SET"/>
    <property type="match status" value="1"/>
</dbReference>
<dbReference type="Pfam" id="PF00856">
    <property type="entry name" value="SET"/>
    <property type="match status" value="1"/>
</dbReference>
<dbReference type="InterPro" id="IPR001214">
    <property type="entry name" value="SET_dom"/>
</dbReference>
<gene>
    <name evidence="2" type="ORF">B0T24DRAFT_190996</name>
</gene>
<dbReference type="PANTHER" id="PTHR47332">
    <property type="entry name" value="SET DOMAIN-CONTAINING PROTEIN 5"/>
    <property type="match status" value="1"/>
</dbReference>
<comment type="caution">
    <text evidence="2">The sequence shown here is derived from an EMBL/GenBank/DDBJ whole genome shotgun (WGS) entry which is preliminary data.</text>
</comment>
<evidence type="ECO:0000313" key="2">
    <source>
        <dbReference type="EMBL" id="KAK3380344.1"/>
    </source>
</evidence>
<dbReference type="AlphaFoldDB" id="A0AAE0NF50"/>
<dbReference type="PANTHER" id="PTHR47332:SF4">
    <property type="entry name" value="SET DOMAIN-CONTAINING PROTEIN 5"/>
    <property type="match status" value="1"/>
</dbReference>
<reference evidence="2" key="1">
    <citation type="journal article" date="2023" name="Mol. Phylogenet. Evol.">
        <title>Genome-scale phylogeny and comparative genomics of the fungal order Sordariales.</title>
        <authorList>
            <person name="Hensen N."/>
            <person name="Bonometti L."/>
            <person name="Westerberg I."/>
            <person name="Brannstrom I.O."/>
            <person name="Guillou S."/>
            <person name="Cros-Aarteil S."/>
            <person name="Calhoun S."/>
            <person name="Haridas S."/>
            <person name="Kuo A."/>
            <person name="Mondo S."/>
            <person name="Pangilinan J."/>
            <person name="Riley R."/>
            <person name="LaButti K."/>
            <person name="Andreopoulos B."/>
            <person name="Lipzen A."/>
            <person name="Chen C."/>
            <person name="Yan M."/>
            <person name="Daum C."/>
            <person name="Ng V."/>
            <person name="Clum A."/>
            <person name="Steindorff A."/>
            <person name="Ohm R.A."/>
            <person name="Martin F."/>
            <person name="Silar P."/>
            <person name="Natvig D.O."/>
            <person name="Lalanne C."/>
            <person name="Gautier V."/>
            <person name="Ament-Velasquez S.L."/>
            <person name="Kruys A."/>
            <person name="Hutchinson M.I."/>
            <person name="Powell A.J."/>
            <person name="Barry K."/>
            <person name="Miller A.N."/>
            <person name="Grigoriev I.V."/>
            <person name="Debuchy R."/>
            <person name="Gladieux P."/>
            <person name="Hiltunen Thoren M."/>
            <person name="Johannesson H."/>
        </authorList>
    </citation>
    <scope>NUCLEOTIDE SEQUENCE</scope>
    <source>
        <strain evidence="2">CBS 958.72</strain>
    </source>
</reference>
<keyword evidence="3" id="KW-1185">Reference proteome</keyword>
<feature type="domain" description="SET" evidence="1">
    <location>
        <begin position="16"/>
        <end position="165"/>
    </location>
</feature>
<evidence type="ECO:0000313" key="3">
    <source>
        <dbReference type="Proteomes" id="UP001287356"/>
    </source>
</evidence>
<accession>A0AAE0NF50</accession>
<dbReference type="CDD" id="cd20071">
    <property type="entry name" value="SET_SMYD"/>
    <property type="match status" value="1"/>
</dbReference>
<dbReference type="EMBL" id="JAULSN010000002">
    <property type="protein sequence ID" value="KAK3380344.1"/>
    <property type="molecule type" value="Genomic_DNA"/>
</dbReference>
<name>A0AAE0NF50_9PEZI</name>